<dbReference type="EMBL" id="AP014685">
    <property type="protein sequence ID" value="BAR54437.1"/>
    <property type="molecule type" value="Genomic_DNA"/>
</dbReference>
<dbReference type="Proteomes" id="UP000063308">
    <property type="component" value="Chromosome"/>
</dbReference>
<evidence type="ECO:0000313" key="3">
    <source>
        <dbReference type="Proteomes" id="UP000063308"/>
    </source>
</evidence>
<reference evidence="2 3" key="1">
    <citation type="submission" date="2014-11" db="EMBL/GenBank/DDBJ databases">
        <title>Symbiosis island explosion on the genome of extra-slow-growing strains of soybean bradyrhizobia with massive insertion sequences.</title>
        <authorList>
            <person name="Iida T."/>
            <person name="Minamisawa K."/>
        </authorList>
    </citation>
    <scope>NUCLEOTIDE SEQUENCE [LARGE SCALE GENOMIC DNA]</scope>
    <source>
        <strain evidence="2 3">NK6</strain>
    </source>
</reference>
<evidence type="ECO:0000256" key="1">
    <source>
        <dbReference type="SAM" id="MobiDB-lite"/>
    </source>
</evidence>
<sequence length="188" mass="20370">MVPTRGTPSWIVWRSTGYAIADRSHAGGPPGPTTQPVAASYSRCFRLDICGKRAGTWTLEPAWPLGRTLNGAHGDYGWTYGRSRHRQPGLPRPHLSFGRQTPPAGASTGARHQRSVWFVSGRLARHSPVVRSRLLGRSLPLGKPYQRVVEGIPLSFPAGGGRRSASGRGRSGARGNYRTGAFSVYGQR</sequence>
<protein>
    <submittedName>
        <fullName evidence="2">Uncharacterized protein</fullName>
    </submittedName>
</protein>
<name>A0A0E4FRI2_9BRAD</name>
<evidence type="ECO:0000313" key="2">
    <source>
        <dbReference type="EMBL" id="BAR54437.1"/>
    </source>
</evidence>
<feature type="region of interest" description="Disordered" evidence="1">
    <location>
        <begin position="157"/>
        <end position="188"/>
    </location>
</feature>
<accession>A0A0E4FRI2</accession>
<organism evidence="2 3">
    <name type="scientific">Bradyrhizobium diazoefficiens</name>
    <dbReference type="NCBI Taxonomy" id="1355477"/>
    <lineage>
        <taxon>Bacteria</taxon>
        <taxon>Pseudomonadati</taxon>
        <taxon>Pseudomonadota</taxon>
        <taxon>Alphaproteobacteria</taxon>
        <taxon>Hyphomicrobiales</taxon>
        <taxon>Nitrobacteraceae</taxon>
        <taxon>Bradyrhizobium</taxon>
    </lineage>
</organism>
<gene>
    <name evidence="2" type="ORF">NK6_1252</name>
</gene>
<proteinExistence type="predicted"/>
<dbReference type="AlphaFoldDB" id="A0A0E4FRI2"/>